<dbReference type="GeneID" id="3881738"/>
<dbReference type="PANTHER" id="PTHR37540:SF9">
    <property type="entry name" value="ZN(2)-C6 FUNGAL-TYPE DOMAIN-CONTAINING PROTEIN"/>
    <property type="match status" value="1"/>
</dbReference>
<name>Q7SHH3_NEUCR</name>
<feature type="region of interest" description="Disordered" evidence="1">
    <location>
        <begin position="63"/>
        <end position="115"/>
    </location>
</feature>
<evidence type="ECO:0000256" key="1">
    <source>
        <dbReference type="SAM" id="MobiDB-lite"/>
    </source>
</evidence>
<evidence type="ECO:0000313" key="3">
    <source>
        <dbReference type="Proteomes" id="UP000001805"/>
    </source>
</evidence>
<feature type="compositionally biased region" description="Polar residues" evidence="1">
    <location>
        <begin position="63"/>
        <end position="74"/>
    </location>
</feature>
<dbReference type="InParanoid" id="Q7SHH3"/>
<evidence type="ECO:0000313" key="2">
    <source>
        <dbReference type="EMBL" id="EAA36377.2"/>
    </source>
</evidence>
<evidence type="ECO:0008006" key="4">
    <source>
        <dbReference type="Google" id="ProtNLM"/>
    </source>
</evidence>
<dbReference type="AlphaFoldDB" id="Q7SHH3"/>
<dbReference type="KEGG" id="ncr:NCU02931"/>
<gene>
    <name evidence="2" type="ORF">NCU02931</name>
</gene>
<sequence>MGKGFQFIDSTKTDRVTRRLVRSHAMKGKNVGKVLHRRSRLELDLHAPRPSKKACTTSTVCNLLPQQGQQPTSASTSTGRPSSTKSRSKSPEETPSPSDGSSSTGSSSYMTTPASSVTDLTSNDFLFLDDLDNLDWLADIENHDIDGYIADTLTSPPVDMSFPGQQVQQSSLILQAPTQKPLSPTLGARDSLFTLAFPVQATPQSQYVISQCTSFFGIVIDALYPPQLVRGAAKAYDYWIGTLFQDRTSFHCAIALMAALSDFFFGDQALTPDAIYHLSQAIHMVNQTLETNGALSESNLAVVNFLVIQELLRDSFKSKAEVHLKGLQRMLELRGGLNSLGEDNPLGIKISKTAVDYALHRGTPIPAPFYRDRMSSIRARLLSEGFILSSPPSPLFSFFSPLSPPSSSSSLSGPGSLCSVQQQIQIHPFLSQILSDVLSITTLLNSPFLNFRFEPHTLQEFLVSVGCRLIRFRPLSYYQTQTQNPNKGKRPPPPPPPLPSTTTTQKSRIESAIHLGLIALTTTLFLQFGRRRFLRYELVKDCMTKLISEWDYCSSSSSSSSSSSPADNVQNQTLLWLLHIGGISVLAGPEEQKWLAPKVQELAWGVMGILDWEGSSGSGSGSSSGGGGVKECLLRFPWVDSLHSEPGKAMWDSLGVMGMVIV</sequence>
<dbReference type="HOGENOM" id="CLU_023254_3_1_1"/>
<accession>Q7SHH3</accession>
<organism evidence="2 3">
    <name type="scientific">Neurospora crassa (strain ATCC 24698 / 74-OR23-1A / CBS 708.71 / DSM 1257 / FGSC 987)</name>
    <dbReference type="NCBI Taxonomy" id="367110"/>
    <lineage>
        <taxon>Eukaryota</taxon>
        <taxon>Fungi</taxon>
        <taxon>Dikarya</taxon>
        <taxon>Ascomycota</taxon>
        <taxon>Pezizomycotina</taxon>
        <taxon>Sordariomycetes</taxon>
        <taxon>Sordariomycetidae</taxon>
        <taxon>Sordariales</taxon>
        <taxon>Sordariaceae</taxon>
        <taxon>Neurospora</taxon>
    </lineage>
</organism>
<dbReference type="PaxDb" id="5141-EFNCRP00000002369"/>
<feature type="compositionally biased region" description="Low complexity" evidence="1">
    <location>
        <begin position="93"/>
        <end position="108"/>
    </location>
</feature>
<feature type="compositionally biased region" description="Low complexity" evidence="1">
    <location>
        <begin position="75"/>
        <end position="85"/>
    </location>
</feature>
<dbReference type="VEuPathDB" id="FungiDB:NCU02931"/>
<dbReference type="Proteomes" id="UP000001805">
    <property type="component" value="Chromosome 1, Linkage Group I"/>
</dbReference>
<dbReference type="PANTHER" id="PTHR37540">
    <property type="entry name" value="TRANSCRIPTION FACTOR (ACR-2), PUTATIVE-RELATED-RELATED"/>
    <property type="match status" value="1"/>
</dbReference>
<keyword evidence="3" id="KW-1185">Reference proteome</keyword>
<dbReference type="EMBL" id="CM002236">
    <property type="protein sequence ID" value="EAA36377.2"/>
    <property type="molecule type" value="Genomic_DNA"/>
</dbReference>
<protein>
    <recommendedName>
        <fullName evidence="4">Transcription factor domain-containing protein</fullName>
    </recommendedName>
</protein>
<reference evidence="2 3" key="1">
    <citation type="journal article" date="2003" name="Nature">
        <title>The genome sequence of the filamentous fungus Neurospora crassa.</title>
        <authorList>
            <person name="Galagan J.E."/>
            <person name="Calvo S.E."/>
            <person name="Borkovich K.A."/>
            <person name="Selker E.U."/>
            <person name="Read N.D."/>
            <person name="Jaffe D."/>
            <person name="FitzHugh W."/>
            <person name="Ma L.J."/>
            <person name="Smirnov S."/>
            <person name="Purcell S."/>
            <person name="Rehman B."/>
            <person name="Elkins T."/>
            <person name="Engels R."/>
            <person name="Wang S."/>
            <person name="Nielsen C.B."/>
            <person name="Butler J."/>
            <person name="Endrizzi M."/>
            <person name="Qui D."/>
            <person name="Ianakiev P."/>
            <person name="Bell-Pedersen D."/>
            <person name="Nelson M.A."/>
            <person name="Werner-Washburne M."/>
            <person name="Selitrennikoff C.P."/>
            <person name="Kinsey J.A."/>
            <person name="Braun E.L."/>
            <person name="Zelter A."/>
            <person name="Schulte U."/>
            <person name="Kothe G.O."/>
            <person name="Jedd G."/>
            <person name="Mewes W."/>
            <person name="Staben C."/>
            <person name="Marcotte E."/>
            <person name="Greenberg D."/>
            <person name="Roy A."/>
            <person name="Foley K."/>
            <person name="Naylor J."/>
            <person name="Stange-Thomann N."/>
            <person name="Barrett R."/>
            <person name="Gnerre S."/>
            <person name="Kamal M."/>
            <person name="Kamvysselis M."/>
            <person name="Mauceli E."/>
            <person name="Bielke C."/>
            <person name="Rudd S."/>
            <person name="Frishman D."/>
            <person name="Krystofova S."/>
            <person name="Rasmussen C."/>
            <person name="Metzenberg R.L."/>
            <person name="Perkins D.D."/>
            <person name="Kroken S."/>
            <person name="Cogoni C."/>
            <person name="Macino G."/>
            <person name="Catcheside D."/>
            <person name="Li W."/>
            <person name="Pratt R.J."/>
            <person name="Osmani S.A."/>
            <person name="DeSouza C.P."/>
            <person name="Glass L."/>
            <person name="Orbach M.J."/>
            <person name="Berglund J.A."/>
            <person name="Voelker R."/>
            <person name="Yarden O."/>
            <person name="Plamann M."/>
            <person name="Seiler S."/>
            <person name="Dunlap J."/>
            <person name="Radford A."/>
            <person name="Aramayo R."/>
            <person name="Natvig D.O."/>
            <person name="Alex L.A."/>
            <person name="Mannhaupt G."/>
            <person name="Ebbole D.J."/>
            <person name="Freitag M."/>
            <person name="Paulsen I."/>
            <person name="Sachs M.S."/>
            <person name="Lander E.S."/>
            <person name="Nusbaum C."/>
            <person name="Birren B."/>
        </authorList>
    </citation>
    <scope>NUCLEOTIDE SEQUENCE [LARGE SCALE GENOMIC DNA]</scope>
    <source>
        <strain evidence="3">ATCC 24698 / 74-OR23-1A / CBS 708.71 / DSM 1257 / FGSC 987</strain>
    </source>
</reference>
<feature type="region of interest" description="Disordered" evidence="1">
    <location>
        <begin position="481"/>
        <end position="505"/>
    </location>
</feature>
<dbReference type="RefSeq" id="XP_965613.2">
    <property type="nucleotide sequence ID" value="XM_960520.2"/>
</dbReference>
<dbReference type="OrthoDB" id="4578527at2759"/>
<proteinExistence type="predicted"/>